<proteinExistence type="predicted"/>
<keyword evidence="2" id="KW-1185">Reference proteome</keyword>
<dbReference type="EMBL" id="JAUJYN010000024">
    <property type="protein sequence ID" value="KAK1258156.1"/>
    <property type="molecule type" value="Genomic_DNA"/>
</dbReference>
<evidence type="ECO:0000313" key="1">
    <source>
        <dbReference type="EMBL" id="KAK1258156.1"/>
    </source>
</evidence>
<organism evidence="1 2">
    <name type="scientific">Acorus gramineus</name>
    <name type="common">Dwarf sweet flag</name>
    <dbReference type="NCBI Taxonomy" id="55184"/>
    <lineage>
        <taxon>Eukaryota</taxon>
        <taxon>Viridiplantae</taxon>
        <taxon>Streptophyta</taxon>
        <taxon>Embryophyta</taxon>
        <taxon>Tracheophyta</taxon>
        <taxon>Spermatophyta</taxon>
        <taxon>Magnoliopsida</taxon>
        <taxon>Liliopsida</taxon>
        <taxon>Acoraceae</taxon>
        <taxon>Acorus</taxon>
    </lineage>
</organism>
<accession>A0AAV9A0K3</accession>
<dbReference type="Proteomes" id="UP001179952">
    <property type="component" value="Unassembled WGS sequence"/>
</dbReference>
<dbReference type="AlphaFoldDB" id="A0AAV9A0K3"/>
<gene>
    <name evidence="1" type="ORF">QJS04_geneDACA021692</name>
</gene>
<reference evidence="1" key="2">
    <citation type="submission" date="2023-06" db="EMBL/GenBank/DDBJ databases">
        <authorList>
            <person name="Ma L."/>
            <person name="Liu K.-W."/>
            <person name="Li Z."/>
            <person name="Hsiao Y.-Y."/>
            <person name="Qi Y."/>
            <person name="Fu T."/>
            <person name="Tang G."/>
            <person name="Zhang D."/>
            <person name="Sun W.-H."/>
            <person name="Liu D.-K."/>
            <person name="Li Y."/>
            <person name="Chen G.-Z."/>
            <person name="Liu X.-D."/>
            <person name="Liao X.-Y."/>
            <person name="Jiang Y.-T."/>
            <person name="Yu X."/>
            <person name="Hao Y."/>
            <person name="Huang J."/>
            <person name="Zhao X.-W."/>
            <person name="Ke S."/>
            <person name="Chen Y.-Y."/>
            <person name="Wu W.-L."/>
            <person name="Hsu J.-L."/>
            <person name="Lin Y.-F."/>
            <person name="Huang M.-D."/>
            <person name="Li C.-Y."/>
            <person name="Huang L."/>
            <person name="Wang Z.-W."/>
            <person name="Zhao X."/>
            <person name="Zhong W.-Y."/>
            <person name="Peng D.-H."/>
            <person name="Ahmad S."/>
            <person name="Lan S."/>
            <person name="Zhang J.-S."/>
            <person name="Tsai W.-C."/>
            <person name="Van De Peer Y."/>
            <person name="Liu Z.-J."/>
        </authorList>
    </citation>
    <scope>NUCLEOTIDE SEQUENCE</scope>
    <source>
        <strain evidence="1">SCP</strain>
        <tissue evidence="1">Leaves</tissue>
    </source>
</reference>
<protein>
    <submittedName>
        <fullName evidence="1">Uncharacterized protein</fullName>
    </submittedName>
</protein>
<reference evidence="1" key="1">
    <citation type="journal article" date="2023" name="Nat. Commun.">
        <title>Diploid and tetraploid genomes of Acorus and the evolution of monocots.</title>
        <authorList>
            <person name="Ma L."/>
            <person name="Liu K.W."/>
            <person name="Li Z."/>
            <person name="Hsiao Y.Y."/>
            <person name="Qi Y."/>
            <person name="Fu T."/>
            <person name="Tang G.D."/>
            <person name="Zhang D."/>
            <person name="Sun W.H."/>
            <person name="Liu D.K."/>
            <person name="Li Y."/>
            <person name="Chen G.Z."/>
            <person name="Liu X.D."/>
            <person name="Liao X.Y."/>
            <person name="Jiang Y.T."/>
            <person name="Yu X."/>
            <person name="Hao Y."/>
            <person name="Huang J."/>
            <person name="Zhao X.W."/>
            <person name="Ke S."/>
            <person name="Chen Y.Y."/>
            <person name="Wu W.L."/>
            <person name="Hsu J.L."/>
            <person name="Lin Y.F."/>
            <person name="Huang M.D."/>
            <person name="Li C.Y."/>
            <person name="Huang L."/>
            <person name="Wang Z.W."/>
            <person name="Zhao X."/>
            <person name="Zhong W.Y."/>
            <person name="Peng D.H."/>
            <person name="Ahmad S."/>
            <person name="Lan S."/>
            <person name="Zhang J.S."/>
            <person name="Tsai W.C."/>
            <person name="Van de Peer Y."/>
            <person name="Liu Z.J."/>
        </authorList>
    </citation>
    <scope>NUCLEOTIDE SEQUENCE</scope>
    <source>
        <strain evidence="1">SCP</strain>
    </source>
</reference>
<evidence type="ECO:0000313" key="2">
    <source>
        <dbReference type="Proteomes" id="UP001179952"/>
    </source>
</evidence>
<comment type="caution">
    <text evidence="1">The sequence shown here is derived from an EMBL/GenBank/DDBJ whole genome shotgun (WGS) entry which is preliminary data.</text>
</comment>
<sequence length="59" mass="6441">MFSNDGERMGTYSGVIFRRLLAYVENAWEEIGGLLRKWGRCLAGAGHVGVVGDQLLLGT</sequence>
<name>A0AAV9A0K3_ACOGR</name>